<dbReference type="EMBL" id="CAADFW010000016">
    <property type="protein sequence ID" value="VFK57258.1"/>
    <property type="molecule type" value="Genomic_DNA"/>
</dbReference>
<protein>
    <submittedName>
        <fullName evidence="2">Uncharacterized protein</fullName>
    </submittedName>
</protein>
<dbReference type="EMBL" id="CAADFS010000014">
    <property type="protein sequence ID" value="VFK42992.1"/>
    <property type="molecule type" value="Genomic_DNA"/>
</dbReference>
<gene>
    <name evidence="2" type="ORF">BECKTC1821D_GA0114238_101447</name>
    <name evidence="1" type="ORF">BECKTC1821E_GA0114239_102238</name>
    <name evidence="3" type="ORF">BECKTC1821F_GA0114240_101612</name>
</gene>
<dbReference type="EMBL" id="CAADFT010000022">
    <property type="protein sequence ID" value="VFK42990.1"/>
    <property type="molecule type" value="Genomic_DNA"/>
</dbReference>
<dbReference type="AlphaFoldDB" id="A0A450YN99"/>
<accession>A0A450YN99</accession>
<proteinExistence type="predicted"/>
<organism evidence="2">
    <name type="scientific">Candidatus Kentrum sp. TC</name>
    <dbReference type="NCBI Taxonomy" id="2126339"/>
    <lineage>
        <taxon>Bacteria</taxon>
        <taxon>Pseudomonadati</taxon>
        <taxon>Pseudomonadota</taxon>
        <taxon>Gammaproteobacteria</taxon>
        <taxon>Candidatus Kentrum</taxon>
    </lineage>
</organism>
<reference evidence="2" key="1">
    <citation type="submission" date="2019-02" db="EMBL/GenBank/DDBJ databases">
        <authorList>
            <person name="Gruber-Vodicka R. H."/>
            <person name="Seah K. B. B."/>
        </authorList>
    </citation>
    <scope>NUCLEOTIDE SEQUENCE</scope>
    <source>
        <strain evidence="2">BECK_BZ123</strain>
        <strain evidence="1">BECK_BZ125</strain>
        <strain evidence="3">BECK_BZ126</strain>
    </source>
</reference>
<evidence type="ECO:0000313" key="1">
    <source>
        <dbReference type="EMBL" id="VFK42990.1"/>
    </source>
</evidence>
<name>A0A450YN99_9GAMM</name>
<evidence type="ECO:0000313" key="2">
    <source>
        <dbReference type="EMBL" id="VFK42992.1"/>
    </source>
</evidence>
<sequence length="38" mass="4237">MKVVKEALEGNGFRVGTVLDPDSGRLETAFEDFMEKYG</sequence>
<evidence type="ECO:0000313" key="3">
    <source>
        <dbReference type="EMBL" id="VFK57258.1"/>
    </source>
</evidence>